<reference evidence="2 3" key="1">
    <citation type="submission" date="2021-07" db="EMBL/GenBank/DDBJ databases">
        <authorList>
            <person name="Palmer J.M."/>
        </authorList>
    </citation>
    <scope>NUCLEOTIDE SEQUENCE [LARGE SCALE GENOMIC DNA]</scope>
    <source>
        <strain evidence="2 3">AT_MEX2019</strain>
        <tissue evidence="2">Muscle</tissue>
    </source>
</reference>
<dbReference type="EMBL" id="JAHUTI010069872">
    <property type="protein sequence ID" value="MED6254795.1"/>
    <property type="molecule type" value="Genomic_DNA"/>
</dbReference>
<dbReference type="Proteomes" id="UP001345963">
    <property type="component" value="Unassembled WGS sequence"/>
</dbReference>
<accession>A0ABU7BXK5</accession>
<evidence type="ECO:0000313" key="3">
    <source>
        <dbReference type="Proteomes" id="UP001345963"/>
    </source>
</evidence>
<comment type="caution">
    <text evidence="2">The sequence shown here is derived from an EMBL/GenBank/DDBJ whole genome shotgun (WGS) entry which is preliminary data.</text>
</comment>
<protein>
    <submittedName>
        <fullName evidence="2">Uncharacterized protein</fullName>
    </submittedName>
</protein>
<feature type="region of interest" description="Disordered" evidence="1">
    <location>
        <begin position="42"/>
        <end position="65"/>
    </location>
</feature>
<keyword evidence="3" id="KW-1185">Reference proteome</keyword>
<evidence type="ECO:0000256" key="1">
    <source>
        <dbReference type="SAM" id="MobiDB-lite"/>
    </source>
</evidence>
<name>A0ABU7BXK5_9TELE</name>
<sequence length="121" mass="13456">MQKQGSNQTVVVPEPVTPVALLTEELYGDPSVENEVEKGGLEELGDNTEPDMHTPGEEVAPVRRSASRVKPRELFTYDRLGQLSYHPYQPGVNLMIACLPFPMLSYPATSDCCYPMPIWTC</sequence>
<organism evidence="2 3">
    <name type="scientific">Ataeniobius toweri</name>
    <dbReference type="NCBI Taxonomy" id="208326"/>
    <lineage>
        <taxon>Eukaryota</taxon>
        <taxon>Metazoa</taxon>
        <taxon>Chordata</taxon>
        <taxon>Craniata</taxon>
        <taxon>Vertebrata</taxon>
        <taxon>Euteleostomi</taxon>
        <taxon>Actinopterygii</taxon>
        <taxon>Neopterygii</taxon>
        <taxon>Teleostei</taxon>
        <taxon>Neoteleostei</taxon>
        <taxon>Acanthomorphata</taxon>
        <taxon>Ovalentaria</taxon>
        <taxon>Atherinomorphae</taxon>
        <taxon>Cyprinodontiformes</taxon>
        <taxon>Goodeidae</taxon>
        <taxon>Ataeniobius</taxon>
    </lineage>
</organism>
<proteinExistence type="predicted"/>
<evidence type="ECO:0000313" key="2">
    <source>
        <dbReference type="EMBL" id="MED6254795.1"/>
    </source>
</evidence>
<gene>
    <name evidence="2" type="ORF">ATANTOWER_000331</name>
</gene>